<comment type="caution">
    <text evidence="3">The sequence shown here is derived from an EMBL/GenBank/DDBJ whole genome shotgun (WGS) entry which is preliminary data.</text>
</comment>
<gene>
    <name evidence="3" type="ORF">DD237_003691</name>
</gene>
<dbReference type="OrthoDB" id="182567at2759"/>
<feature type="coiled-coil region" evidence="1">
    <location>
        <begin position="38"/>
        <end position="88"/>
    </location>
</feature>
<feature type="region of interest" description="Disordered" evidence="2">
    <location>
        <begin position="1"/>
        <end position="36"/>
    </location>
</feature>
<name>A0A425CBB2_9STRA</name>
<feature type="compositionally biased region" description="Polar residues" evidence="2">
    <location>
        <begin position="20"/>
        <end position="33"/>
    </location>
</feature>
<protein>
    <submittedName>
        <fullName evidence="3">Uncharacterized protein</fullName>
    </submittedName>
</protein>
<dbReference type="AlphaFoldDB" id="A0A425CBB2"/>
<sequence length="130" mass="15079">MADSPSSAKKSTKTHDLSPIQVSFTLPNPQSLQNHDENDRLALEYEKIEMDRIRLEMEKENHLMKKEKHRIKQKLRQAKLQKLRAETAHVKASVASTKLSTFERLAKLGLPHERVLNIYDTFEAVEDEET</sequence>
<dbReference type="EMBL" id="QKXF01000209">
    <property type="protein sequence ID" value="RQM14298.1"/>
    <property type="molecule type" value="Genomic_DNA"/>
</dbReference>
<dbReference type="VEuPathDB" id="FungiDB:DD237_003691"/>
<organism evidence="3 4">
    <name type="scientific">Peronospora effusa</name>
    <dbReference type="NCBI Taxonomy" id="542832"/>
    <lineage>
        <taxon>Eukaryota</taxon>
        <taxon>Sar</taxon>
        <taxon>Stramenopiles</taxon>
        <taxon>Oomycota</taxon>
        <taxon>Peronosporomycetes</taxon>
        <taxon>Peronosporales</taxon>
        <taxon>Peronosporaceae</taxon>
        <taxon>Peronospora</taxon>
    </lineage>
</organism>
<accession>A0A425CBB2</accession>
<evidence type="ECO:0000256" key="2">
    <source>
        <dbReference type="SAM" id="MobiDB-lite"/>
    </source>
</evidence>
<keyword evidence="1" id="KW-0175">Coiled coil</keyword>
<evidence type="ECO:0000256" key="1">
    <source>
        <dbReference type="SAM" id="Coils"/>
    </source>
</evidence>
<evidence type="ECO:0000313" key="3">
    <source>
        <dbReference type="EMBL" id="RQM14298.1"/>
    </source>
</evidence>
<proteinExistence type="predicted"/>
<evidence type="ECO:0000313" key="4">
    <source>
        <dbReference type="Proteomes" id="UP000286097"/>
    </source>
</evidence>
<dbReference type="Proteomes" id="UP000286097">
    <property type="component" value="Unassembled WGS sequence"/>
</dbReference>
<reference evidence="3 4" key="1">
    <citation type="submission" date="2018-06" db="EMBL/GenBank/DDBJ databases">
        <title>Comparative genomics of downy mildews reveals potential adaptations to biotrophy.</title>
        <authorList>
            <person name="Fletcher K."/>
            <person name="Klosterman S.J."/>
            <person name="Derevnina L."/>
            <person name="Martin F."/>
            <person name="Koike S."/>
            <person name="Reyes Chin-Wo S."/>
            <person name="Mou B."/>
            <person name="Michelmore R."/>
        </authorList>
    </citation>
    <scope>NUCLEOTIDE SEQUENCE [LARGE SCALE GENOMIC DNA]</scope>
    <source>
        <strain evidence="3 4">R13</strain>
    </source>
</reference>